<dbReference type="GO" id="GO:0009706">
    <property type="term" value="C:chloroplast inner membrane"/>
    <property type="evidence" value="ECO:0007669"/>
    <property type="project" value="TreeGrafter"/>
</dbReference>
<gene>
    <name evidence="2" type="ORF">GUJ93_ZPchr0004g40142</name>
</gene>
<dbReference type="EMBL" id="JAAALK010000285">
    <property type="protein sequence ID" value="KAG8066708.1"/>
    <property type="molecule type" value="Genomic_DNA"/>
</dbReference>
<dbReference type="PANTHER" id="PTHR33925">
    <property type="entry name" value="PLASTID DIVISION PROTEIN CDP1, CHLOROPLASTIC-RELATED"/>
    <property type="match status" value="1"/>
</dbReference>
<protein>
    <recommendedName>
        <fullName evidence="1">Plastid division protein CDP1-like 1st alpha solenoid domain-containing protein</fullName>
    </recommendedName>
</protein>
<sequence>MAMPTVAAAAAAAALHPGVACGPSARRVGVGNGNASTYLGGGYPAGGRRRAAPGAVRARVAEAAPVAAEGSRKEAAPAAPMVEIPVTCYQILGVTEKAEKDEIVKAAMELKIAEIEDGYMAEVSTCRQALLVDVRDKLLFEQEYAGSIKEKLLPRSSLHIPWSWLPAALCVLQEVGEEKLVLEIGQAALRRSDSRPYVHDVLLAMALAECSIAKASFEKSKVSLGFEALARAQYLLRRKPSLEKMPLLEQVNCHFFHSTVRKFLDKICRW</sequence>
<reference evidence="2" key="2">
    <citation type="submission" date="2021-02" db="EMBL/GenBank/DDBJ databases">
        <authorList>
            <person name="Kimball J.A."/>
            <person name="Haas M.W."/>
            <person name="Macchietto M."/>
            <person name="Kono T."/>
            <person name="Duquette J."/>
            <person name="Shao M."/>
        </authorList>
    </citation>
    <scope>NUCLEOTIDE SEQUENCE</scope>
    <source>
        <tissue evidence="2">Fresh leaf tissue</tissue>
    </source>
</reference>
<evidence type="ECO:0000313" key="2">
    <source>
        <dbReference type="EMBL" id="KAG8066708.1"/>
    </source>
</evidence>
<evidence type="ECO:0000313" key="3">
    <source>
        <dbReference type="Proteomes" id="UP000729402"/>
    </source>
</evidence>
<dbReference type="InterPro" id="IPR058032">
    <property type="entry name" value="CDP1-like_a_solenoid_1"/>
</dbReference>
<dbReference type="InterPro" id="IPR044685">
    <property type="entry name" value="CPD1-like"/>
</dbReference>
<name>A0A8J5W032_ZIZPA</name>
<dbReference type="Pfam" id="PF25515">
    <property type="entry name" value="Arm_PDR"/>
    <property type="match status" value="1"/>
</dbReference>
<reference evidence="2" key="1">
    <citation type="journal article" date="2021" name="bioRxiv">
        <title>Whole Genome Assembly and Annotation of Northern Wild Rice, Zizania palustris L., Supports a Whole Genome Duplication in the Zizania Genus.</title>
        <authorList>
            <person name="Haas M."/>
            <person name="Kono T."/>
            <person name="Macchietto M."/>
            <person name="Millas R."/>
            <person name="McGilp L."/>
            <person name="Shao M."/>
            <person name="Duquette J."/>
            <person name="Hirsch C.N."/>
            <person name="Kimball J."/>
        </authorList>
    </citation>
    <scope>NUCLEOTIDE SEQUENCE</scope>
    <source>
        <tissue evidence="2">Fresh leaf tissue</tissue>
    </source>
</reference>
<feature type="domain" description="Plastid division protein CDP1-like 1st alpha solenoid" evidence="1">
    <location>
        <begin position="160"/>
        <end position="243"/>
    </location>
</feature>
<dbReference type="GO" id="GO:0010020">
    <property type="term" value="P:chloroplast fission"/>
    <property type="evidence" value="ECO:0007669"/>
    <property type="project" value="TreeGrafter"/>
</dbReference>
<comment type="caution">
    <text evidence="2">The sequence shown here is derived from an EMBL/GenBank/DDBJ whole genome shotgun (WGS) entry which is preliminary data.</text>
</comment>
<proteinExistence type="predicted"/>
<dbReference type="AlphaFoldDB" id="A0A8J5W032"/>
<organism evidence="2 3">
    <name type="scientific">Zizania palustris</name>
    <name type="common">Northern wild rice</name>
    <dbReference type="NCBI Taxonomy" id="103762"/>
    <lineage>
        <taxon>Eukaryota</taxon>
        <taxon>Viridiplantae</taxon>
        <taxon>Streptophyta</taxon>
        <taxon>Embryophyta</taxon>
        <taxon>Tracheophyta</taxon>
        <taxon>Spermatophyta</taxon>
        <taxon>Magnoliopsida</taxon>
        <taxon>Liliopsida</taxon>
        <taxon>Poales</taxon>
        <taxon>Poaceae</taxon>
        <taxon>BOP clade</taxon>
        <taxon>Oryzoideae</taxon>
        <taxon>Oryzeae</taxon>
        <taxon>Zizaniinae</taxon>
        <taxon>Zizania</taxon>
    </lineage>
</organism>
<evidence type="ECO:0000259" key="1">
    <source>
        <dbReference type="Pfam" id="PF25515"/>
    </source>
</evidence>
<keyword evidence="3" id="KW-1185">Reference proteome</keyword>
<dbReference type="OrthoDB" id="1708707at2759"/>
<accession>A0A8J5W032</accession>
<dbReference type="Proteomes" id="UP000729402">
    <property type="component" value="Unassembled WGS sequence"/>
</dbReference>
<dbReference type="PANTHER" id="PTHR33925:SF2">
    <property type="entry name" value="PLASTID DIVISION PROTEIN CDP1, CHLOROPLASTIC"/>
    <property type="match status" value="1"/>
</dbReference>